<proteinExistence type="predicted"/>
<dbReference type="AlphaFoldDB" id="A0A6J7EA79"/>
<reference evidence="3" key="1">
    <citation type="submission" date="2020-05" db="EMBL/GenBank/DDBJ databases">
        <authorList>
            <person name="Chiriac C."/>
            <person name="Salcher M."/>
            <person name="Ghai R."/>
            <person name="Kavagutti S V."/>
        </authorList>
    </citation>
    <scope>NUCLEOTIDE SEQUENCE</scope>
</reference>
<feature type="transmembrane region" description="Helical" evidence="1">
    <location>
        <begin position="105"/>
        <end position="125"/>
    </location>
</feature>
<keyword evidence="1" id="KW-0472">Membrane</keyword>
<organism evidence="3">
    <name type="scientific">freshwater metagenome</name>
    <dbReference type="NCBI Taxonomy" id="449393"/>
    <lineage>
        <taxon>unclassified sequences</taxon>
        <taxon>metagenomes</taxon>
        <taxon>ecological metagenomes</taxon>
    </lineage>
</organism>
<protein>
    <submittedName>
        <fullName evidence="3">Unannotated protein</fullName>
    </submittedName>
</protein>
<sequence length="198" mass="22386">MQGVHYQRLGVVPTATPEEIRTAYRNLARVHHPDKHEGKTSIQMLEINEAWRVLSDPVLRYKYDADLRAHRNEVDESEVQQRRERLQNFAVDAERRRYSPAKFPWRFVVAVIVLGTILILVLGAFSKPGEPAPIDNVLRVGSCVAINEFQQEAYEVSCAEAHAGVVQQIIPFDAVCSYPLVAYRDRQGMGQACVAVSK</sequence>
<name>A0A6J7EA79_9ZZZZ</name>
<gene>
    <name evidence="3" type="ORF">UFOPK3304_01550</name>
</gene>
<dbReference type="SMART" id="SM00271">
    <property type="entry name" value="DnaJ"/>
    <property type="match status" value="1"/>
</dbReference>
<dbReference type="EMBL" id="CAFBLJ010000107">
    <property type="protein sequence ID" value="CAB4880022.1"/>
    <property type="molecule type" value="Genomic_DNA"/>
</dbReference>
<evidence type="ECO:0000259" key="2">
    <source>
        <dbReference type="PROSITE" id="PS50076"/>
    </source>
</evidence>
<dbReference type="Gene3D" id="1.10.287.110">
    <property type="entry name" value="DnaJ domain"/>
    <property type="match status" value="1"/>
</dbReference>
<dbReference type="InterPro" id="IPR036869">
    <property type="entry name" value="J_dom_sf"/>
</dbReference>
<evidence type="ECO:0000256" key="1">
    <source>
        <dbReference type="SAM" id="Phobius"/>
    </source>
</evidence>
<keyword evidence="1" id="KW-0812">Transmembrane</keyword>
<accession>A0A6J7EA79</accession>
<dbReference type="SUPFAM" id="SSF46565">
    <property type="entry name" value="Chaperone J-domain"/>
    <property type="match status" value="1"/>
</dbReference>
<feature type="domain" description="J" evidence="2">
    <location>
        <begin position="4"/>
        <end position="67"/>
    </location>
</feature>
<dbReference type="CDD" id="cd06257">
    <property type="entry name" value="DnaJ"/>
    <property type="match status" value="1"/>
</dbReference>
<dbReference type="PRINTS" id="PR00625">
    <property type="entry name" value="JDOMAIN"/>
</dbReference>
<keyword evidence="1" id="KW-1133">Transmembrane helix</keyword>
<dbReference type="PANTHER" id="PTHR24074">
    <property type="entry name" value="CO-CHAPERONE PROTEIN DJLA"/>
    <property type="match status" value="1"/>
</dbReference>
<dbReference type="InterPro" id="IPR050817">
    <property type="entry name" value="DjlA_DnaK_co-chaperone"/>
</dbReference>
<dbReference type="InterPro" id="IPR001623">
    <property type="entry name" value="DnaJ_domain"/>
</dbReference>
<dbReference type="Pfam" id="PF00226">
    <property type="entry name" value="DnaJ"/>
    <property type="match status" value="1"/>
</dbReference>
<evidence type="ECO:0000313" key="3">
    <source>
        <dbReference type="EMBL" id="CAB4880022.1"/>
    </source>
</evidence>
<dbReference type="PROSITE" id="PS50076">
    <property type="entry name" value="DNAJ_2"/>
    <property type="match status" value="1"/>
</dbReference>